<gene>
    <name evidence="5" type="ORF">PYR84_24310</name>
</gene>
<dbReference type="PRINTS" id="PR00598">
    <property type="entry name" value="HTHMARR"/>
</dbReference>
<evidence type="ECO:0000256" key="2">
    <source>
        <dbReference type="ARBA" id="ARBA00023125"/>
    </source>
</evidence>
<proteinExistence type="predicted"/>
<dbReference type="PANTHER" id="PTHR42756:SF1">
    <property type="entry name" value="TRANSCRIPTIONAL REPRESSOR OF EMRAB OPERON"/>
    <property type="match status" value="1"/>
</dbReference>
<keyword evidence="3" id="KW-0804">Transcription</keyword>
<dbReference type="InterPro" id="IPR036388">
    <property type="entry name" value="WH-like_DNA-bd_sf"/>
</dbReference>
<dbReference type="EMBL" id="CP120956">
    <property type="protein sequence ID" value="WFF80025.1"/>
    <property type="molecule type" value="Genomic_DNA"/>
</dbReference>
<dbReference type="Pfam" id="PF12802">
    <property type="entry name" value="MarR_2"/>
    <property type="match status" value="1"/>
</dbReference>
<dbReference type="PANTHER" id="PTHR42756">
    <property type="entry name" value="TRANSCRIPTIONAL REGULATOR, MARR"/>
    <property type="match status" value="1"/>
</dbReference>
<dbReference type="SUPFAM" id="SSF46785">
    <property type="entry name" value="Winged helix' DNA-binding domain"/>
    <property type="match status" value="1"/>
</dbReference>
<keyword evidence="2" id="KW-0238">DNA-binding</keyword>
<organism evidence="5 6">
    <name type="scientific">Delftia tsuruhatensis</name>
    <dbReference type="NCBI Taxonomy" id="180282"/>
    <lineage>
        <taxon>Bacteria</taxon>
        <taxon>Pseudomonadati</taxon>
        <taxon>Pseudomonadota</taxon>
        <taxon>Betaproteobacteria</taxon>
        <taxon>Burkholderiales</taxon>
        <taxon>Comamonadaceae</taxon>
        <taxon>Delftia</taxon>
    </lineage>
</organism>
<reference evidence="5" key="1">
    <citation type="submission" date="2023-03" db="EMBL/GenBank/DDBJ databases">
        <title>Synergistic degradation of erythromycin by symbiotic bacteria Ery-6A and Ery-6B and application in simulated water remediation.</title>
        <authorList>
            <person name="Xu S."/>
        </authorList>
    </citation>
    <scope>NUCLEOTIDE SEQUENCE</scope>
    <source>
        <strain evidence="5">Ery-6A</strain>
    </source>
</reference>
<feature type="domain" description="HTH marR-type" evidence="4">
    <location>
        <begin position="11"/>
        <end position="144"/>
    </location>
</feature>
<sequence>MNTRPAPTSIQQMLLFRINRYFGAAGGVAMRMCEAHFGITRREWGVMATVAANEGLLSSELAERAQLDRARTSRALSGLEEKGWVQRSPMPGDRRRVAVSLTAEGRRMYGLILPRMAQIHLDLVSVLSDEELAQFDTLLARLQRHALTLEAEGRYDALPRVDRGRHRR</sequence>
<evidence type="ECO:0000313" key="5">
    <source>
        <dbReference type="EMBL" id="WFF80025.1"/>
    </source>
</evidence>
<dbReference type="PROSITE" id="PS50995">
    <property type="entry name" value="HTH_MARR_2"/>
    <property type="match status" value="1"/>
</dbReference>
<evidence type="ECO:0000256" key="3">
    <source>
        <dbReference type="ARBA" id="ARBA00023163"/>
    </source>
</evidence>
<evidence type="ECO:0000259" key="4">
    <source>
        <dbReference type="PROSITE" id="PS50995"/>
    </source>
</evidence>
<dbReference type="GO" id="GO:0003677">
    <property type="term" value="F:DNA binding"/>
    <property type="evidence" value="ECO:0007669"/>
    <property type="project" value="UniProtKB-KW"/>
</dbReference>
<evidence type="ECO:0000256" key="1">
    <source>
        <dbReference type="ARBA" id="ARBA00023015"/>
    </source>
</evidence>
<dbReference type="GO" id="GO:0003700">
    <property type="term" value="F:DNA-binding transcription factor activity"/>
    <property type="evidence" value="ECO:0007669"/>
    <property type="project" value="InterPro"/>
</dbReference>
<dbReference type="AlphaFoldDB" id="A0AAX3SJ69"/>
<dbReference type="Gene3D" id="1.10.10.10">
    <property type="entry name" value="Winged helix-like DNA-binding domain superfamily/Winged helix DNA-binding domain"/>
    <property type="match status" value="1"/>
</dbReference>
<dbReference type="InterPro" id="IPR036390">
    <property type="entry name" value="WH_DNA-bd_sf"/>
</dbReference>
<dbReference type="Proteomes" id="UP001219066">
    <property type="component" value="Chromosome"/>
</dbReference>
<protein>
    <submittedName>
        <fullName evidence="5">MarR family transcriptional regulator</fullName>
    </submittedName>
</protein>
<accession>A0AAX3SJ69</accession>
<dbReference type="SMART" id="SM00347">
    <property type="entry name" value="HTH_MARR"/>
    <property type="match status" value="1"/>
</dbReference>
<dbReference type="InterPro" id="IPR000835">
    <property type="entry name" value="HTH_MarR-typ"/>
</dbReference>
<keyword evidence="1" id="KW-0805">Transcription regulation</keyword>
<name>A0AAX3SJ69_9BURK</name>
<evidence type="ECO:0000313" key="6">
    <source>
        <dbReference type="Proteomes" id="UP001219066"/>
    </source>
</evidence>